<feature type="compositionally biased region" description="Polar residues" evidence="1">
    <location>
        <begin position="43"/>
        <end position="54"/>
    </location>
</feature>
<feature type="compositionally biased region" description="Low complexity" evidence="1">
    <location>
        <begin position="198"/>
        <end position="209"/>
    </location>
</feature>
<dbReference type="InParanoid" id="A0A165C7E0"/>
<protein>
    <submittedName>
        <fullName evidence="2">Uncharacterized protein</fullName>
    </submittedName>
</protein>
<name>A0A165C7E0_EXIGL</name>
<evidence type="ECO:0000313" key="3">
    <source>
        <dbReference type="Proteomes" id="UP000077266"/>
    </source>
</evidence>
<feature type="compositionally biased region" description="Pro residues" evidence="1">
    <location>
        <begin position="157"/>
        <end position="169"/>
    </location>
</feature>
<dbReference type="EMBL" id="KV426355">
    <property type="protein sequence ID" value="KZV81954.1"/>
    <property type="molecule type" value="Genomic_DNA"/>
</dbReference>
<dbReference type="AlphaFoldDB" id="A0A165C7E0"/>
<sequence length="413" mass="44551">MPQTDAPPSSSVSFPTQDTPPPRSPAKDAAYRAPSTGIPKLGSRSTSFAIVQDSSPHRSSVPSPLGPGGGSRRRVVTQTPTSSTRKGKERENNYAGEIFGGFGLGGVGEDLYLGPDDSEVAEDVQRLLTRRENRQRTKDSLTSSTTTSSTSTVRSPATPPPPTLPPGRPTPTKAQTSPATVPRSAPTTPSKPPRVPATSLPSLRPTTSTEALVIYDNPTASSSKTTLDWSGYLPQEQSPKKHKRTFSLTRKRKVSKTELQTSDTGGEDADTFEGTCAVISFACAVPDACAHCIVSILKGHPRPHFRKHLAQSRGGKAGAVGTLWDFLPFPERVQPRVQPCRGRAVARASQYSRIFDECPRRPHLHRVPPFLCSRRVRSCYSAVLGQRSQDAISYHFPRHQRVVRGGGQAACCV</sequence>
<evidence type="ECO:0000313" key="2">
    <source>
        <dbReference type="EMBL" id="KZV81954.1"/>
    </source>
</evidence>
<feature type="compositionally biased region" description="Low complexity" evidence="1">
    <location>
        <begin position="140"/>
        <end position="156"/>
    </location>
</feature>
<evidence type="ECO:0000256" key="1">
    <source>
        <dbReference type="SAM" id="MobiDB-lite"/>
    </source>
</evidence>
<proteinExistence type="predicted"/>
<reference evidence="2 3" key="1">
    <citation type="journal article" date="2016" name="Mol. Biol. Evol.">
        <title>Comparative Genomics of Early-Diverging Mushroom-Forming Fungi Provides Insights into the Origins of Lignocellulose Decay Capabilities.</title>
        <authorList>
            <person name="Nagy L.G."/>
            <person name="Riley R."/>
            <person name="Tritt A."/>
            <person name="Adam C."/>
            <person name="Daum C."/>
            <person name="Floudas D."/>
            <person name="Sun H."/>
            <person name="Yadav J.S."/>
            <person name="Pangilinan J."/>
            <person name="Larsson K.H."/>
            <person name="Matsuura K."/>
            <person name="Barry K."/>
            <person name="Labutti K."/>
            <person name="Kuo R."/>
            <person name="Ohm R.A."/>
            <person name="Bhattacharya S.S."/>
            <person name="Shirouzu T."/>
            <person name="Yoshinaga Y."/>
            <person name="Martin F.M."/>
            <person name="Grigoriev I.V."/>
            <person name="Hibbett D.S."/>
        </authorList>
    </citation>
    <scope>NUCLEOTIDE SEQUENCE [LARGE SCALE GENOMIC DNA]</scope>
    <source>
        <strain evidence="2 3">HHB12029</strain>
    </source>
</reference>
<accession>A0A165C7E0</accession>
<organism evidence="2 3">
    <name type="scientific">Exidia glandulosa HHB12029</name>
    <dbReference type="NCBI Taxonomy" id="1314781"/>
    <lineage>
        <taxon>Eukaryota</taxon>
        <taxon>Fungi</taxon>
        <taxon>Dikarya</taxon>
        <taxon>Basidiomycota</taxon>
        <taxon>Agaricomycotina</taxon>
        <taxon>Agaricomycetes</taxon>
        <taxon>Auriculariales</taxon>
        <taxon>Exidiaceae</taxon>
        <taxon>Exidia</taxon>
    </lineage>
</organism>
<gene>
    <name evidence="2" type="ORF">EXIGLDRAFT_359703</name>
</gene>
<feature type="region of interest" description="Disordered" evidence="1">
    <location>
        <begin position="1"/>
        <end position="94"/>
    </location>
</feature>
<feature type="compositionally biased region" description="Basic residues" evidence="1">
    <location>
        <begin position="240"/>
        <end position="254"/>
    </location>
</feature>
<feature type="compositionally biased region" description="Polar residues" evidence="1">
    <location>
        <begin position="1"/>
        <end position="17"/>
    </location>
</feature>
<feature type="region of interest" description="Disordered" evidence="1">
    <location>
        <begin position="123"/>
        <end position="267"/>
    </location>
</feature>
<feature type="compositionally biased region" description="Polar residues" evidence="1">
    <location>
        <begin position="218"/>
        <end position="228"/>
    </location>
</feature>
<keyword evidence="3" id="KW-1185">Reference proteome</keyword>
<feature type="compositionally biased region" description="Basic and acidic residues" evidence="1">
    <location>
        <begin position="123"/>
        <end position="139"/>
    </location>
</feature>
<dbReference type="Proteomes" id="UP000077266">
    <property type="component" value="Unassembled WGS sequence"/>
</dbReference>